<comment type="subcellular location">
    <subcellularLocation>
        <location evidence="5">Cytoplasm</location>
        <location evidence="5">Cytoskeleton</location>
        <location evidence="5">Microtubule organizing center</location>
    </subcellularLocation>
</comment>
<dbReference type="STRING" id="7266.A0A3B0J9L1"/>
<dbReference type="GO" id="GO:0000922">
    <property type="term" value="C:spindle pole"/>
    <property type="evidence" value="ECO:0007669"/>
    <property type="project" value="InterPro"/>
</dbReference>
<accession>A0A3B0J9L1</accession>
<dbReference type="GO" id="GO:0051011">
    <property type="term" value="F:microtubule minus-end binding"/>
    <property type="evidence" value="ECO:0007669"/>
    <property type="project" value="TreeGrafter"/>
</dbReference>
<protein>
    <recommendedName>
        <fullName evidence="5">Gamma-tubulin complex component</fullName>
    </recommendedName>
</protein>
<evidence type="ECO:0000256" key="3">
    <source>
        <dbReference type="ARBA" id="ARBA00022701"/>
    </source>
</evidence>
<keyword evidence="10" id="KW-1185">Reference proteome</keyword>
<dbReference type="PANTHER" id="PTHR19302">
    <property type="entry name" value="GAMMA TUBULIN COMPLEX PROTEIN"/>
    <property type="match status" value="1"/>
</dbReference>
<dbReference type="AlphaFoldDB" id="A0A3B0J9L1"/>
<feature type="compositionally biased region" description="Low complexity" evidence="6">
    <location>
        <begin position="110"/>
        <end position="125"/>
    </location>
</feature>
<dbReference type="Pfam" id="PF17681">
    <property type="entry name" value="GCP_N_terminal"/>
    <property type="match status" value="1"/>
</dbReference>
<dbReference type="Proteomes" id="UP000268350">
    <property type="component" value="Unassembled WGS sequence"/>
</dbReference>
<comment type="similarity">
    <text evidence="1 5">Belongs to the TUBGCP family.</text>
</comment>
<proteinExistence type="inferred from homology"/>
<feature type="domain" description="Gamma tubulin complex component protein N-terminal" evidence="8">
    <location>
        <begin position="167"/>
        <end position="446"/>
    </location>
</feature>
<dbReference type="GO" id="GO:0051321">
    <property type="term" value="P:meiotic cell cycle"/>
    <property type="evidence" value="ECO:0007669"/>
    <property type="project" value="TreeGrafter"/>
</dbReference>
<dbReference type="OMA" id="GCSFANC"/>
<name>A0A3B0J9L1_DROGU</name>
<dbReference type="GO" id="GO:0000278">
    <property type="term" value="P:mitotic cell cycle"/>
    <property type="evidence" value="ECO:0007669"/>
    <property type="project" value="TreeGrafter"/>
</dbReference>
<evidence type="ECO:0000259" key="7">
    <source>
        <dbReference type="Pfam" id="PF04130"/>
    </source>
</evidence>
<dbReference type="GO" id="GO:0043015">
    <property type="term" value="F:gamma-tubulin binding"/>
    <property type="evidence" value="ECO:0007669"/>
    <property type="project" value="InterPro"/>
</dbReference>
<evidence type="ECO:0000256" key="6">
    <source>
        <dbReference type="SAM" id="MobiDB-lite"/>
    </source>
</evidence>
<dbReference type="Pfam" id="PF04130">
    <property type="entry name" value="GCP_C_terminal"/>
    <property type="match status" value="1"/>
</dbReference>
<dbReference type="GO" id="GO:0051225">
    <property type="term" value="P:spindle assembly"/>
    <property type="evidence" value="ECO:0007669"/>
    <property type="project" value="TreeGrafter"/>
</dbReference>
<dbReference type="Gene3D" id="1.20.120.1900">
    <property type="entry name" value="Gamma-tubulin complex, C-terminal domain"/>
    <property type="match status" value="1"/>
</dbReference>
<evidence type="ECO:0000256" key="1">
    <source>
        <dbReference type="ARBA" id="ARBA00010337"/>
    </source>
</evidence>
<evidence type="ECO:0000256" key="2">
    <source>
        <dbReference type="ARBA" id="ARBA00022490"/>
    </source>
</evidence>
<keyword evidence="2 5" id="KW-0963">Cytoplasm</keyword>
<evidence type="ECO:0000313" key="10">
    <source>
        <dbReference type="Proteomes" id="UP000268350"/>
    </source>
</evidence>
<evidence type="ECO:0000259" key="8">
    <source>
        <dbReference type="Pfam" id="PF17681"/>
    </source>
</evidence>
<organism evidence="9 10">
    <name type="scientific">Drosophila guanche</name>
    <name type="common">Fruit fly</name>
    <dbReference type="NCBI Taxonomy" id="7266"/>
    <lineage>
        <taxon>Eukaryota</taxon>
        <taxon>Metazoa</taxon>
        <taxon>Ecdysozoa</taxon>
        <taxon>Arthropoda</taxon>
        <taxon>Hexapoda</taxon>
        <taxon>Insecta</taxon>
        <taxon>Pterygota</taxon>
        <taxon>Neoptera</taxon>
        <taxon>Endopterygota</taxon>
        <taxon>Diptera</taxon>
        <taxon>Brachycera</taxon>
        <taxon>Muscomorpha</taxon>
        <taxon>Ephydroidea</taxon>
        <taxon>Drosophilidae</taxon>
        <taxon>Drosophila</taxon>
        <taxon>Sophophora</taxon>
    </lineage>
</organism>
<evidence type="ECO:0000256" key="4">
    <source>
        <dbReference type="ARBA" id="ARBA00023212"/>
    </source>
</evidence>
<gene>
    <name evidence="9" type="ORF">DGUA_6G007685</name>
</gene>
<keyword evidence="3 5" id="KW-0493">Microtubule</keyword>
<dbReference type="InterPro" id="IPR042241">
    <property type="entry name" value="GCP_C_sf"/>
</dbReference>
<reference evidence="10" key="1">
    <citation type="submission" date="2018-01" db="EMBL/GenBank/DDBJ databases">
        <authorList>
            <person name="Alioto T."/>
            <person name="Alioto T."/>
        </authorList>
    </citation>
    <scope>NUCLEOTIDE SEQUENCE [LARGE SCALE GENOMIC DNA]</scope>
</reference>
<evidence type="ECO:0000256" key="5">
    <source>
        <dbReference type="RuleBase" id="RU363050"/>
    </source>
</evidence>
<dbReference type="OrthoDB" id="2192946at2759"/>
<evidence type="ECO:0000313" key="9">
    <source>
        <dbReference type="EMBL" id="SPP77053.1"/>
    </source>
</evidence>
<dbReference type="InterPro" id="IPR040457">
    <property type="entry name" value="GCP_C"/>
</dbReference>
<dbReference type="GO" id="GO:0000930">
    <property type="term" value="C:gamma-tubulin complex"/>
    <property type="evidence" value="ECO:0007669"/>
    <property type="project" value="TreeGrafter"/>
</dbReference>
<sequence>MSGNSSDDFDSLTPTNSRAALSTKELLGRCKQLLAVKEQQTNSELHDIKERLLVAISNPSLTHFDSLMSFEDSYTADTVQSGTRRGVDPTGVNRRCVGIVKSRQRPQPNLTSSCSSSSSELSLTTRNSPDHRTHMLWDYDTVANGNLTKVQPQLGALPVAMQQRYILKDLMQCLVGIRAQYIVPEDFIIDAQLDGSMREVVQQILPLATYFSGIQRLMAASDGHGQVLNALNAALQDLTSDFYALIAQVDEELQRQRMTVQNFLYYLQPTMWVMEEVWKVLRDIQANECRGGAVLNLLYGRIRLLEGNAAAQQMLTTLTNAAGAPFMRQLQLWIHKGQLGHTSKEFLVQDNDTAGLPGRHADDYWEKRYSVRHEQVPAFLSRYTDIILSTGKYLNVIRQCGKATLPIQEQQLELELAGTHAGRIEKVILEAYYFAAGMLLNVLLQEHDLLGHLKSVKNYLLLGQGDFITLFMDACEPELSKPVDHVQLLILENLLGLTLRLSMGRQDPYNDDLHCDLLTYDLVTQLSKIMGQQEEQAYGQSQTPREELRGIECFSFSYEAKWPCSIVLNHIAISKYQMLFRQLFYCKHAERQICKIWKLNHAPKDRSYAELHRSLCTLRQRMMNAIQNIEYYMIYEVIVPNWHLFSERLKHVENVDEVLLHHQDFLDSCLKSCVMTESSQLSRAIFKLCKICIDFCSFIELEQLLEPSERFAERVNYFDLEFKELLVSFLQQIITTARKNRNSFINLVYRINFNGFYTEEMEKIGREAVEEKELKEGQEQEREQD</sequence>
<dbReference type="InterPro" id="IPR007259">
    <property type="entry name" value="GCP"/>
</dbReference>
<dbReference type="PANTHER" id="PTHR19302:SF13">
    <property type="entry name" value="GAMMA-TUBULIN COMPLEX COMPONENT 2"/>
    <property type="match status" value="1"/>
</dbReference>
<feature type="region of interest" description="Disordered" evidence="6">
    <location>
        <begin position="104"/>
        <end position="127"/>
    </location>
</feature>
<dbReference type="EMBL" id="OUUW01000002">
    <property type="protein sequence ID" value="SPP77053.1"/>
    <property type="molecule type" value="Genomic_DNA"/>
</dbReference>
<keyword evidence="4 5" id="KW-0206">Cytoskeleton</keyword>
<feature type="domain" description="Gamma tubulin complex component C-terminal" evidence="7">
    <location>
        <begin position="449"/>
        <end position="757"/>
    </location>
</feature>
<dbReference type="GO" id="GO:0031122">
    <property type="term" value="P:cytoplasmic microtubule organization"/>
    <property type="evidence" value="ECO:0007669"/>
    <property type="project" value="TreeGrafter"/>
</dbReference>
<dbReference type="GO" id="GO:0005874">
    <property type="term" value="C:microtubule"/>
    <property type="evidence" value="ECO:0007669"/>
    <property type="project" value="UniProtKB-KW"/>
</dbReference>
<dbReference type="GO" id="GO:0007020">
    <property type="term" value="P:microtubule nucleation"/>
    <property type="evidence" value="ECO:0007669"/>
    <property type="project" value="InterPro"/>
</dbReference>
<dbReference type="InterPro" id="IPR041470">
    <property type="entry name" value="GCP_N"/>
</dbReference>